<keyword evidence="2" id="KW-0695">RNA-directed DNA polymerase</keyword>
<evidence type="ECO:0000313" key="2">
    <source>
        <dbReference type="EMBL" id="KAG7582890.1"/>
    </source>
</evidence>
<protein>
    <submittedName>
        <fullName evidence="2">Reverse transcriptase RNA-dependent DNA polymerase</fullName>
    </submittedName>
</protein>
<dbReference type="Proteomes" id="UP000694251">
    <property type="component" value="Chromosome 8"/>
</dbReference>
<feature type="domain" description="Reverse transcriptase Ty1/copia-type" evidence="1">
    <location>
        <begin position="1"/>
        <end position="56"/>
    </location>
</feature>
<dbReference type="Pfam" id="PF07727">
    <property type="entry name" value="RVT_2"/>
    <property type="match status" value="1"/>
</dbReference>
<gene>
    <name evidence="2" type="ORF">ISN44_As08g024430</name>
</gene>
<dbReference type="GO" id="GO:0003964">
    <property type="term" value="F:RNA-directed DNA polymerase activity"/>
    <property type="evidence" value="ECO:0007669"/>
    <property type="project" value="UniProtKB-KW"/>
</dbReference>
<dbReference type="InterPro" id="IPR013103">
    <property type="entry name" value="RVT_2"/>
</dbReference>
<name>A0A8T2B8L5_ARASU</name>
<sequence>MSSKFEMSDLGKLTYYLGIEVHQGEDGIDIKQEGYASRILREASLESCNPTLIPMMFGLQVSKAQEEAEIDATSYRRNIGCLRYLLHTRPDLAFSVGVASRYMQSPRKSHGDVMKHILRYLKGTTAFGLKFGRGGSKKLIGFSDSSHNIDPDDGKSTMGHVFYFGKSPITWCSHKQDVVAMSSCEAEFMAGTEAAKQAIWLQDLLSEIVGAPCEKVTILIDNQSAIALTKNHVFHGRSKHIHRRYHFIRECVENGLIEVLHVSGDEQKTDILTKALGRIKFKEMRSLIGVKDMAQEDFKLKRENVGVSLKITCTGSN</sequence>
<dbReference type="PANTHER" id="PTHR11439:SF515">
    <property type="entry name" value="GAG-POL POLYPROTEIN"/>
    <property type="match status" value="1"/>
</dbReference>
<dbReference type="PANTHER" id="PTHR11439">
    <property type="entry name" value="GAG-POL-RELATED RETROTRANSPOSON"/>
    <property type="match status" value="1"/>
</dbReference>
<evidence type="ECO:0000259" key="1">
    <source>
        <dbReference type="Pfam" id="PF07727"/>
    </source>
</evidence>
<dbReference type="CDD" id="cd09272">
    <property type="entry name" value="RNase_HI_RT_Ty1"/>
    <property type="match status" value="1"/>
</dbReference>
<keyword evidence="2" id="KW-0548">Nucleotidyltransferase</keyword>
<evidence type="ECO:0000313" key="3">
    <source>
        <dbReference type="Proteomes" id="UP000694251"/>
    </source>
</evidence>
<proteinExistence type="predicted"/>
<dbReference type="OrthoDB" id="413760at2759"/>
<dbReference type="AlphaFoldDB" id="A0A8T2B8L5"/>
<keyword evidence="2" id="KW-0808">Transferase</keyword>
<dbReference type="EMBL" id="JAEFBJ010000008">
    <property type="protein sequence ID" value="KAG7582890.1"/>
    <property type="molecule type" value="Genomic_DNA"/>
</dbReference>
<accession>A0A8T2B8L5</accession>
<keyword evidence="3" id="KW-1185">Reference proteome</keyword>
<reference evidence="2 3" key="1">
    <citation type="submission" date="2020-12" db="EMBL/GenBank/DDBJ databases">
        <title>Concerted genomic and epigenomic changes stabilize Arabidopsis allopolyploids.</title>
        <authorList>
            <person name="Chen Z."/>
        </authorList>
    </citation>
    <scope>NUCLEOTIDE SEQUENCE [LARGE SCALE GENOMIC DNA]</scope>
    <source>
        <strain evidence="2">As9502</strain>
        <tissue evidence="2">Leaf</tissue>
    </source>
</reference>
<comment type="caution">
    <text evidence="2">The sequence shown here is derived from an EMBL/GenBank/DDBJ whole genome shotgun (WGS) entry which is preliminary data.</text>
</comment>
<organism evidence="2 3">
    <name type="scientific">Arabidopsis suecica</name>
    <name type="common">Swedish thale-cress</name>
    <name type="synonym">Cardaminopsis suecica</name>
    <dbReference type="NCBI Taxonomy" id="45249"/>
    <lineage>
        <taxon>Eukaryota</taxon>
        <taxon>Viridiplantae</taxon>
        <taxon>Streptophyta</taxon>
        <taxon>Embryophyta</taxon>
        <taxon>Tracheophyta</taxon>
        <taxon>Spermatophyta</taxon>
        <taxon>Magnoliopsida</taxon>
        <taxon>eudicotyledons</taxon>
        <taxon>Gunneridae</taxon>
        <taxon>Pentapetalae</taxon>
        <taxon>rosids</taxon>
        <taxon>malvids</taxon>
        <taxon>Brassicales</taxon>
        <taxon>Brassicaceae</taxon>
        <taxon>Camelineae</taxon>
        <taxon>Arabidopsis</taxon>
    </lineage>
</organism>